<evidence type="ECO:0000313" key="7">
    <source>
        <dbReference type="Proteomes" id="UP000837205"/>
    </source>
</evidence>
<keyword evidence="7" id="KW-1185">Reference proteome</keyword>
<dbReference type="Gene3D" id="3.40.50.150">
    <property type="entry name" value="Vaccinia Virus protein VP39"/>
    <property type="match status" value="1"/>
</dbReference>
<proteinExistence type="predicted"/>
<keyword evidence="1" id="KW-0489">Methyltransferase</keyword>
<evidence type="ECO:0000313" key="6">
    <source>
        <dbReference type="Proteomes" id="UP000834503"/>
    </source>
</evidence>
<name>A0A9N8GU70_9ENTR</name>
<accession>A0A9N8GU70</accession>
<evidence type="ECO:0000256" key="2">
    <source>
        <dbReference type="ARBA" id="ARBA00022679"/>
    </source>
</evidence>
<dbReference type="EMBL" id="CAHPQX010000009">
    <property type="protein sequence ID" value="CAB5548878.1"/>
    <property type="molecule type" value="Genomic_DNA"/>
</dbReference>
<dbReference type="GO" id="GO:0008168">
    <property type="term" value="F:methyltransferase activity"/>
    <property type="evidence" value="ECO:0007669"/>
    <property type="project" value="UniProtKB-KW"/>
</dbReference>
<evidence type="ECO:0000259" key="3">
    <source>
        <dbReference type="Pfam" id="PF13708"/>
    </source>
</evidence>
<dbReference type="RefSeq" id="WP_239181659.1">
    <property type="nucleotide sequence ID" value="NZ_CAHPQT010000015.1"/>
</dbReference>
<reference evidence="4" key="1">
    <citation type="submission" date="2020-05" db="EMBL/GenBank/DDBJ databases">
        <authorList>
            <person name="Delgado-Blas J."/>
        </authorList>
    </citation>
    <scope>NUCLEOTIDE SEQUENCE</scope>
    <source>
        <strain evidence="4">BB1459</strain>
        <strain evidence="5">BB1480</strain>
    </source>
</reference>
<evidence type="ECO:0000313" key="5">
    <source>
        <dbReference type="EMBL" id="CAC9203378.1"/>
    </source>
</evidence>
<dbReference type="Pfam" id="PF13708">
    <property type="entry name" value="DUF4942"/>
    <property type="match status" value="1"/>
</dbReference>
<sequence length="568" mass="64951">MTNEVFNSGEFFAPVPSDLVDNLMGRYKFEREKIESLAAIMGDSDSQVAIQHFLNGNRRDERYRDHTPVNELFARDGAIAHLNATYWQKALLMTDVRDYMPAKRREEWDEQIRNPQGIPAPRITEYDRRDGKVQPEWSIEPLPEFAEETVRATLMGLLNSRSKFFGERVDGVFRALSGDHVTNRPEGFGKRMILSSVFDQWGHTNYKMVNYVHDLRQIIAKFMGRPEPAYQLTDRALKSAREIPGEWMNLDGGELRVRAYLKGTAHFEVHPEIAWRLNCILASLYPMAIPPEFRSKPKKKIKDFVLMERVLPVAVREDLCGLEIERHTPFRRHKWEDEIQPVTTNQFNRVFRGYNNFDKVVRGESERILESIGGTKFSQKNFIWWEFDYNPTKVIAEIIASGCVPDDKSHQFYPTPPELAEYCVSLAGIEPEHTCLEPSAGHGGLAEHMPVDQTICVEVSSLKCQVLDSKGFRVYEADFLKWAANGGCFDRIVMNPPFSEGRALAHLQAAAELTKTGSRIVAILPSGMRNKDVLSAEWNCTWSEPRSGDFTGTSVSVVILTAERQWKK</sequence>
<dbReference type="Proteomes" id="UP000837205">
    <property type="component" value="Unassembled WGS sequence"/>
</dbReference>
<dbReference type="GO" id="GO:0003676">
    <property type="term" value="F:nucleic acid binding"/>
    <property type="evidence" value="ECO:0007669"/>
    <property type="project" value="InterPro"/>
</dbReference>
<feature type="domain" description="DUF4942" evidence="3">
    <location>
        <begin position="137"/>
        <end position="286"/>
    </location>
</feature>
<organism evidence="4 6">
    <name type="scientific">Citrobacter werkmanii</name>
    <dbReference type="NCBI Taxonomy" id="67827"/>
    <lineage>
        <taxon>Bacteria</taxon>
        <taxon>Pseudomonadati</taxon>
        <taxon>Pseudomonadota</taxon>
        <taxon>Gammaproteobacteria</taxon>
        <taxon>Enterobacterales</taxon>
        <taxon>Enterobacteriaceae</taxon>
        <taxon>Citrobacter</taxon>
        <taxon>Citrobacter freundii complex</taxon>
    </lineage>
</organism>
<dbReference type="PRINTS" id="PR00507">
    <property type="entry name" value="N12N6MTFRASE"/>
</dbReference>
<evidence type="ECO:0000256" key="1">
    <source>
        <dbReference type="ARBA" id="ARBA00022603"/>
    </source>
</evidence>
<dbReference type="InterPro" id="IPR029063">
    <property type="entry name" value="SAM-dependent_MTases_sf"/>
</dbReference>
<keyword evidence="2" id="KW-0808">Transferase</keyword>
<comment type="caution">
    <text evidence="4">The sequence shown here is derived from an EMBL/GenBank/DDBJ whole genome shotgun (WGS) entry which is preliminary data.</text>
</comment>
<dbReference type="PROSITE" id="PS00092">
    <property type="entry name" value="N6_MTASE"/>
    <property type="match status" value="1"/>
</dbReference>
<dbReference type="InterPro" id="IPR002052">
    <property type="entry name" value="DNA_methylase_N6_adenine_CS"/>
</dbReference>
<dbReference type="CDD" id="cd02440">
    <property type="entry name" value="AdoMet_MTases"/>
    <property type="match status" value="1"/>
</dbReference>
<dbReference type="InterPro" id="IPR031339">
    <property type="entry name" value="DUF4942"/>
</dbReference>
<dbReference type="AlphaFoldDB" id="A0A9N8GU70"/>
<dbReference type="GO" id="GO:0032259">
    <property type="term" value="P:methylation"/>
    <property type="evidence" value="ECO:0007669"/>
    <property type="project" value="UniProtKB-KW"/>
</dbReference>
<dbReference type="SUPFAM" id="SSF53335">
    <property type="entry name" value="S-adenosyl-L-methionine-dependent methyltransferases"/>
    <property type="match status" value="1"/>
</dbReference>
<protein>
    <recommendedName>
        <fullName evidence="3">DUF4942 domain-containing protein</fullName>
    </recommendedName>
</protein>
<gene>
    <name evidence="4" type="ORF">GHA_02313</name>
    <name evidence="5" type="ORF">TML_02525</name>
</gene>
<dbReference type="EMBL" id="CAIIUA010000001">
    <property type="protein sequence ID" value="CAC9203378.1"/>
    <property type="molecule type" value="Genomic_DNA"/>
</dbReference>
<evidence type="ECO:0000313" key="4">
    <source>
        <dbReference type="EMBL" id="CAB5548878.1"/>
    </source>
</evidence>
<dbReference type="Proteomes" id="UP000834503">
    <property type="component" value="Unassembled WGS sequence"/>
</dbReference>